<feature type="domain" description="Peptidase M16 N-terminal" evidence="5">
    <location>
        <begin position="516"/>
        <end position="638"/>
    </location>
</feature>
<dbReference type="InterPro" id="IPR011765">
    <property type="entry name" value="Pept_M16_N"/>
</dbReference>
<protein>
    <submittedName>
        <fullName evidence="7">Insulinase family protein</fullName>
    </submittedName>
</protein>
<dbReference type="Pfam" id="PF05193">
    <property type="entry name" value="Peptidase_M16_C"/>
    <property type="match status" value="2"/>
</dbReference>
<dbReference type="PANTHER" id="PTHR11851:SF49">
    <property type="entry name" value="MITOCHONDRIAL-PROCESSING PEPTIDASE SUBUNIT ALPHA"/>
    <property type="match status" value="1"/>
</dbReference>
<dbReference type="InterPro" id="IPR011249">
    <property type="entry name" value="Metalloenz_LuxS/M16"/>
</dbReference>
<dbReference type="SUPFAM" id="SSF63411">
    <property type="entry name" value="LuxS/MPP-like metallohydrolase"/>
    <property type="match status" value="4"/>
</dbReference>
<keyword evidence="8" id="KW-1185">Reference proteome</keyword>
<feature type="chain" id="PRO_5047115484" evidence="4">
    <location>
        <begin position="21"/>
        <end position="931"/>
    </location>
</feature>
<feature type="region of interest" description="Disordered" evidence="3">
    <location>
        <begin position="450"/>
        <end position="481"/>
    </location>
</feature>
<evidence type="ECO:0000256" key="1">
    <source>
        <dbReference type="ARBA" id="ARBA00007261"/>
    </source>
</evidence>
<feature type="domain" description="Peptidase M16 N-terminal" evidence="5">
    <location>
        <begin position="55"/>
        <end position="170"/>
    </location>
</feature>
<gene>
    <name evidence="7" type="ORF">M1K48_09265</name>
</gene>
<reference evidence="7 8" key="1">
    <citation type="submission" date="2022-05" db="EMBL/GenBank/DDBJ databases">
        <title>S8-45 Sphingomonas ultraviolaceadurans.</title>
        <authorList>
            <person name="Liu Y."/>
        </authorList>
    </citation>
    <scope>NUCLEOTIDE SEQUENCE [LARGE SCALE GENOMIC DNA]</scope>
    <source>
        <strain evidence="7 8">S8-45</strain>
    </source>
</reference>
<evidence type="ECO:0000256" key="4">
    <source>
        <dbReference type="SAM" id="SignalP"/>
    </source>
</evidence>
<keyword evidence="4" id="KW-0732">Signal</keyword>
<evidence type="ECO:0000256" key="3">
    <source>
        <dbReference type="SAM" id="MobiDB-lite"/>
    </source>
</evidence>
<dbReference type="EMBL" id="CP097253">
    <property type="protein sequence ID" value="UUR07137.1"/>
    <property type="molecule type" value="Genomic_DNA"/>
</dbReference>
<evidence type="ECO:0000259" key="5">
    <source>
        <dbReference type="Pfam" id="PF00675"/>
    </source>
</evidence>
<dbReference type="Pfam" id="PF00675">
    <property type="entry name" value="Peptidase_M16"/>
    <property type="match status" value="2"/>
</dbReference>
<comment type="similarity">
    <text evidence="1">Belongs to the peptidase M16 family.</text>
</comment>
<dbReference type="RefSeq" id="WP_249454693.1">
    <property type="nucleotide sequence ID" value="NZ_CP097253.1"/>
</dbReference>
<dbReference type="Gene3D" id="3.30.830.10">
    <property type="entry name" value="Metalloenzyme, LuxS/M16 peptidase-like"/>
    <property type="match status" value="4"/>
</dbReference>
<feature type="domain" description="Peptidase M16 C-terminal" evidence="6">
    <location>
        <begin position="663"/>
        <end position="842"/>
    </location>
</feature>
<feature type="signal peptide" evidence="4">
    <location>
        <begin position="1"/>
        <end position="20"/>
    </location>
</feature>
<keyword evidence="2" id="KW-0645">Protease</keyword>
<keyword evidence="2" id="KW-0482">Metalloprotease</keyword>
<keyword evidence="2" id="KW-0378">Hydrolase</keyword>
<dbReference type="PANTHER" id="PTHR11851">
    <property type="entry name" value="METALLOPROTEASE"/>
    <property type="match status" value="1"/>
</dbReference>
<name>A0ABY5MRW7_9SPHN</name>
<accession>A0ABY5MRW7</accession>
<feature type="domain" description="Peptidase M16 C-terminal" evidence="6">
    <location>
        <begin position="212"/>
        <end position="384"/>
    </location>
</feature>
<dbReference type="InterPro" id="IPR050361">
    <property type="entry name" value="MPP/UQCRC_Complex"/>
</dbReference>
<evidence type="ECO:0000313" key="7">
    <source>
        <dbReference type="EMBL" id="UUR07137.1"/>
    </source>
</evidence>
<dbReference type="Proteomes" id="UP000831921">
    <property type="component" value="Chromosome"/>
</dbReference>
<sequence length="931" mass="99303">MRDSVRLSLLLAGASLGALATPAAAQAQGAAPLPTLVKDVKIPNQTFKLQNGLTVVVHEDRKAPVVAVSVWYNVGSKDEPTGKTGFAHLFEHLMFNGSENLPDDYFKYTTQIGATDLNGTTSFDRTNYFQTVPKAALDKALFMESDRMGYLLGAVTQAKLDNQRGVVQNEKRQGDNRPGGLTQYEIFGNLFPAGHPYHHTPIGSMADLDAASLADVQKWFTDNYGPNNAVLVLAGDINAAEARPLVQKYFGAIKRGPVNTPAMAAVPPANGKTIVMKDRVPATTLIRTWAIPGMLDKQTPALELGGSVLGGLASSRLDNALVRNEKLVVQVSAGASPQHRVGLFQVQAVVRPGVDPAQVEKRLDELMAEFVATGPTRAELSRAATSEVAGTIRGLEQVGGFGGKAVALAQGQLYAGDPNWFRKQLDEYARVTPAQVQAAFRQYLTRPPLKIRLEPGERPAPIEPKGPTAQKGVGTPPPPTKREVPPVGNFAALDFPDVQRATLSNGIRINYAQRTAVPVTTMALSFDAGQAAEVPNQRGLAGLAMGLMEEGAGNLTSQQIAERQEELGANIGTSASLDRSMVTLSALSANLAPSLDLLETVVEQPTFAPAELERVRAQALTGIAAQQRDPNGIAARIIPSLIWGANHPYAIVGNGSAEAVKGFTRNDIVGFQQKWLRPDNAEIFVVSNLPLAQLTPQLERRFGNWAAPSVAKGTKQFSAAPARPATPTIYLVNVPSAPQSVIVAAQHTGVDPRGDIIATQAGNEVLGGNFLSRINMDLRETKGWSYGVRSNFDIAREGVGYAITAPVQADRTGESIAALNSQVNDLLGSKGVTGEELERVVSNNVNTLPGRFETSSAVLGAMMSNSLLGRPDNYQEQLAVRYRALNQGGIDTALRGAIDPKGFTWLVVGDAAKVKPQLDKLGYPVQVIEPK</sequence>
<evidence type="ECO:0000313" key="8">
    <source>
        <dbReference type="Proteomes" id="UP000831921"/>
    </source>
</evidence>
<dbReference type="InterPro" id="IPR007863">
    <property type="entry name" value="Peptidase_M16_C"/>
</dbReference>
<organism evidence="7 8">
    <name type="scientific">Sphingomonas glaciei</name>
    <dbReference type="NCBI Taxonomy" id="2938948"/>
    <lineage>
        <taxon>Bacteria</taxon>
        <taxon>Pseudomonadati</taxon>
        <taxon>Pseudomonadota</taxon>
        <taxon>Alphaproteobacteria</taxon>
        <taxon>Sphingomonadales</taxon>
        <taxon>Sphingomonadaceae</taxon>
        <taxon>Sphingomonas</taxon>
    </lineage>
</organism>
<evidence type="ECO:0000259" key="6">
    <source>
        <dbReference type="Pfam" id="PF05193"/>
    </source>
</evidence>
<evidence type="ECO:0000256" key="2">
    <source>
        <dbReference type="ARBA" id="ARBA00023049"/>
    </source>
</evidence>
<proteinExistence type="inferred from homology"/>